<dbReference type="Gene3D" id="1.50.40.10">
    <property type="entry name" value="Mitochondrial carrier domain"/>
    <property type="match status" value="1"/>
</dbReference>
<evidence type="ECO:0000256" key="2">
    <source>
        <dbReference type="ARBA" id="ARBA00006375"/>
    </source>
</evidence>
<comment type="subcellular location">
    <subcellularLocation>
        <location evidence="1">Membrane</location>
        <topology evidence="1">Multi-pass membrane protein</topology>
    </subcellularLocation>
</comment>
<dbReference type="EMBL" id="CAIIXF020000009">
    <property type="protein sequence ID" value="CAH1795245.1"/>
    <property type="molecule type" value="Genomic_DNA"/>
</dbReference>
<reference evidence="9" key="1">
    <citation type="submission" date="2022-03" db="EMBL/GenBank/DDBJ databases">
        <authorList>
            <person name="Martin C."/>
        </authorList>
    </citation>
    <scope>NUCLEOTIDE SEQUENCE</scope>
</reference>
<evidence type="ECO:0000256" key="4">
    <source>
        <dbReference type="ARBA" id="ARBA00022692"/>
    </source>
</evidence>
<dbReference type="AlphaFoldDB" id="A0A8J1U679"/>
<keyword evidence="6" id="KW-1133">Transmembrane helix</keyword>
<evidence type="ECO:0000313" key="10">
    <source>
        <dbReference type="Proteomes" id="UP000749559"/>
    </source>
</evidence>
<dbReference type="PROSITE" id="PS50920">
    <property type="entry name" value="SOLCAR"/>
    <property type="match status" value="2"/>
</dbReference>
<evidence type="ECO:0000256" key="6">
    <source>
        <dbReference type="ARBA" id="ARBA00022989"/>
    </source>
</evidence>
<dbReference type="GO" id="GO:0016020">
    <property type="term" value="C:membrane"/>
    <property type="evidence" value="ECO:0007669"/>
    <property type="project" value="UniProtKB-SubCell"/>
</dbReference>
<evidence type="ECO:0000256" key="8">
    <source>
        <dbReference type="RuleBase" id="RU000488"/>
    </source>
</evidence>
<keyword evidence="5" id="KW-0677">Repeat</keyword>
<dbReference type="OrthoDB" id="756301at2759"/>
<sequence>GALGQFLASPTDLVKIQMQMEGRRRLEGKPPRVRGSWHAFTKILHEGGIRGLWKGWSPNIQRAFLINAADLATYDTSKQLLVQYTRLTSDNTFTHFISSALSGITSALAAAPSDVLKTRIMNQPTDKNGRGLLYKSSLDCLLKTVRNEGFLALYKGFLPSYARLAPWYLIFWTTYEKVRYFAGATAF</sequence>
<evidence type="ECO:0000256" key="1">
    <source>
        <dbReference type="ARBA" id="ARBA00004141"/>
    </source>
</evidence>
<keyword evidence="3 8" id="KW-0813">Transport</keyword>
<proteinExistence type="inferred from homology"/>
<evidence type="ECO:0000256" key="5">
    <source>
        <dbReference type="ARBA" id="ARBA00022737"/>
    </source>
</evidence>
<dbReference type="SUPFAM" id="SSF103506">
    <property type="entry name" value="Mitochondrial carrier"/>
    <property type="match status" value="1"/>
</dbReference>
<name>A0A8J1U679_OWEFU</name>
<accession>A0A8J1U679</accession>
<keyword evidence="10" id="KW-1185">Reference proteome</keyword>
<comment type="caution">
    <text evidence="9">The sequence shown here is derived from an EMBL/GenBank/DDBJ whole genome shotgun (WGS) entry which is preliminary data.</text>
</comment>
<dbReference type="PRINTS" id="PR00926">
    <property type="entry name" value="MITOCARRIER"/>
</dbReference>
<dbReference type="PANTHER" id="PTHR45618">
    <property type="entry name" value="MITOCHONDRIAL DICARBOXYLATE CARRIER-RELATED"/>
    <property type="match status" value="1"/>
</dbReference>
<dbReference type="InterPro" id="IPR050391">
    <property type="entry name" value="Mito_Metabolite_Transporter"/>
</dbReference>
<dbReference type="InterPro" id="IPR023395">
    <property type="entry name" value="MCP_dom_sf"/>
</dbReference>
<organism evidence="9 10">
    <name type="scientific">Owenia fusiformis</name>
    <name type="common">Polychaete worm</name>
    <dbReference type="NCBI Taxonomy" id="6347"/>
    <lineage>
        <taxon>Eukaryota</taxon>
        <taxon>Metazoa</taxon>
        <taxon>Spiralia</taxon>
        <taxon>Lophotrochozoa</taxon>
        <taxon>Annelida</taxon>
        <taxon>Polychaeta</taxon>
        <taxon>Sedentaria</taxon>
        <taxon>Canalipalpata</taxon>
        <taxon>Sabellida</taxon>
        <taxon>Oweniida</taxon>
        <taxon>Oweniidae</taxon>
        <taxon>Owenia</taxon>
    </lineage>
</organism>
<feature type="non-terminal residue" evidence="9">
    <location>
        <position position="187"/>
    </location>
</feature>
<gene>
    <name evidence="9" type="ORF">OFUS_LOCUS19813</name>
</gene>
<dbReference type="Proteomes" id="UP000749559">
    <property type="component" value="Unassembled WGS sequence"/>
</dbReference>
<evidence type="ECO:0000256" key="3">
    <source>
        <dbReference type="ARBA" id="ARBA00022448"/>
    </source>
</evidence>
<protein>
    <submittedName>
        <fullName evidence="9">Uncharacterized protein</fullName>
    </submittedName>
</protein>
<dbReference type="GO" id="GO:0055085">
    <property type="term" value="P:transmembrane transport"/>
    <property type="evidence" value="ECO:0007669"/>
    <property type="project" value="InterPro"/>
</dbReference>
<keyword evidence="7" id="KW-0472">Membrane</keyword>
<keyword evidence="4 8" id="KW-0812">Transmembrane</keyword>
<dbReference type="InterPro" id="IPR002067">
    <property type="entry name" value="MCP"/>
</dbReference>
<evidence type="ECO:0000256" key="7">
    <source>
        <dbReference type="ARBA" id="ARBA00023136"/>
    </source>
</evidence>
<evidence type="ECO:0000313" key="9">
    <source>
        <dbReference type="EMBL" id="CAH1795245.1"/>
    </source>
</evidence>
<dbReference type="InterPro" id="IPR018108">
    <property type="entry name" value="MCP_transmembrane"/>
</dbReference>
<comment type="similarity">
    <text evidence="2 8">Belongs to the mitochondrial carrier (TC 2.A.29) family.</text>
</comment>
<dbReference type="Pfam" id="PF00153">
    <property type="entry name" value="Mito_carr"/>
    <property type="match status" value="2"/>
</dbReference>